<keyword evidence="4" id="KW-0808">Transferase</keyword>
<dbReference type="InterPro" id="IPR020635">
    <property type="entry name" value="Tyr_kinase_cat_dom"/>
</dbReference>
<evidence type="ECO:0000256" key="1">
    <source>
        <dbReference type="ARBA" id="ARBA00022741"/>
    </source>
</evidence>
<dbReference type="GO" id="GO:0005524">
    <property type="term" value="F:ATP binding"/>
    <property type="evidence" value="ECO:0007669"/>
    <property type="project" value="UniProtKB-KW"/>
</dbReference>
<keyword evidence="1" id="KW-0547">Nucleotide-binding</keyword>
<gene>
    <name evidence="4" type="ORF">QJS10_CPB19g01762</name>
</gene>
<name>A0AAV9CG18_ACOCL</name>
<protein>
    <submittedName>
        <fullName evidence="4">Serine/threonine-protein kinase</fullName>
    </submittedName>
</protein>
<accession>A0AAV9CG18</accession>
<dbReference type="SUPFAM" id="SSF56112">
    <property type="entry name" value="Protein kinase-like (PK-like)"/>
    <property type="match status" value="1"/>
</dbReference>
<evidence type="ECO:0000313" key="5">
    <source>
        <dbReference type="Proteomes" id="UP001180020"/>
    </source>
</evidence>
<reference evidence="4" key="1">
    <citation type="journal article" date="2023" name="Nat. Commun.">
        <title>Diploid and tetraploid genomes of Acorus and the evolution of monocots.</title>
        <authorList>
            <person name="Ma L."/>
            <person name="Liu K.W."/>
            <person name="Li Z."/>
            <person name="Hsiao Y.Y."/>
            <person name="Qi Y."/>
            <person name="Fu T."/>
            <person name="Tang G.D."/>
            <person name="Zhang D."/>
            <person name="Sun W.H."/>
            <person name="Liu D.K."/>
            <person name="Li Y."/>
            <person name="Chen G.Z."/>
            <person name="Liu X.D."/>
            <person name="Liao X.Y."/>
            <person name="Jiang Y.T."/>
            <person name="Yu X."/>
            <person name="Hao Y."/>
            <person name="Huang J."/>
            <person name="Zhao X.W."/>
            <person name="Ke S."/>
            <person name="Chen Y.Y."/>
            <person name="Wu W.L."/>
            <person name="Hsu J.L."/>
            <person name="Lin Y.F."/>
            <person name="Huang M.D."/>
            <person name="Li C.Y."/>
            <person name="Huang L."/>
            <person name="Wang Z.W."/>
            <person name="Zhao X."/>
            <person name="Zhong W.Y."/>
            <person name="Peng D.H."/>
            <person name="Ahmad S."/>
            <person name="Lan S."/>
            <person name="Zhang J.S."/>
            <person name="Tsai W.C."/>
            <person name="Van de Peer Y."/>
            <person name="Liu Z.J."/>
        </authorList>
    </citation>
    <scope>NUCLEOTIDE SEQUENCE</scope>
    <source>
        <strain evidence="4">CP</strain>
    </source>
</reference>
<dbReference type="PANTHER" id="PTHR27001:SF811">
    <property type="entry name" value="SERINE_THREONINE-PROTEIN KINASE CDG1-LIKE"/>
    <property type="match status" value="1"/>
</dbReference>
<dbReference type="SMART" id="SM00219">
    <property type="entry name" value="TyrKc"/>
    <property type="match status" value="1"/>
</dbReference>
<reference evidence="4" key="2">
    <citation type="submission" date="2023-06" db="EMBL/GenBank/DDBJ databases">
        <authorList>
            <person name="Ma L."/>
            <person name="Liu K.-W."/>
            <person name="Li Z."/>
            <person name="Hsiao Y.-Y."/>
            <person name="Qi Y."/>
            <person name="Fu T."/>
            <person name="Tang G."/>
            <person name="Zhang D."/>
            <person name="Sun W.-H."/>
            <person name="Liu D.-K."/>
            <person name="Li Y."/>
            <person name="Chen G.-Z."/>
            <person name="Liu X.-D."/>
            <person name="Liao X.-Y."/>
            <person name="Jiang Y.-T."/>
            <person name="Yu X."/>
            <person name="Hao Y."/>
            <person name="Huang J."/>
            <person name="Zhao X.-W."/>
            <person name="Ke S."/>
            <person name="Chen Y.-Y."/>
            <person name="Wu W.-L."/>
            <person name="Hsu J.-L."/>
            <person name="Lin Y.-F."/>
            <person name="Huang M.-D."/>
            <person name="Li C.-Y."/>
            <person name="Huang L."/>
            <person name="Wang Z.-W."/>
            <person name="Zhao X."/>
            <person name="Zhong W.-Y."/>
            <person name="Peng D.-H."/>
            <person name="Ahmad S."/>
            <person name="Lan S."/>
            <person name="Zhang J.-S."/>
            <person name="Tsai W.-C."/>
            <person name="Van De Peer Y."/>
            <person name="Liu Z.-J."/>
        </authorList>
    </citation>
    <scope>NUCLEOTIDE SEQUENCE</scope>
    <source>
        <strain evidence="4">CP</strain>
        <tissue evidence="4">Leaves</tissue>
    </source>
</reference>
<dbReference type="InterPro" id="IPR011009">
    <property type="entry name" value="Kinase-like_dom_sf"/>
</dbReference>
<dbReference type="Gene3D" id="3.30.200.20">
    <property type="entry name" value="Phosphorylase Kinase, domain 1"/>
    <property type="match status" value="1"/>
</dbReference>
<dbReference type="GO" id="GO:0005886">
    <property type="term" value="C:plasma membrane"/>
    <property type="evidence" value="ECO:0007669"/>
    <property type="project" value="TreeGrafter"/>
</dbReference>
<feature type="domain" description="Tyrosine-protein kinase catalytic" evidence="3">
    <location>
        <begin position="41"/>
        <end position="210"/>
    </location>
</feature>
<dbReference type="EMBL" id="JAUJYO010000019">
    <property type="protein sequence ID" value="KAK1288028.1"/>
    <property type="molecule type" value="Genomic_DNA"/>
</dbReference>
<dbReference type="GO" id="GO:0004713">
    <property type="term" value="F:protein tyrosine kinase activity"/>
    <property type="evidence" value="ECO:0007669"/>
    <property type="project" value="InterPro"/>
</dbReference>
<dbReference type="Gene3D" id="1.10.510.10">
    <property type="entry name" value="Transferase(Phosphotransferase) domain 1"/>
    <property type="match status" value="1"/>
</dbReference>
<comment type="caution">
    <text evidence="4">The sequence shown here is derived from an EMBL/GenBank/DDBJ whole genome shotgun (WGS) entry which is preliminary data.</text>
</comment>
<sequence length="232" mass="26580">MMSPPKYPCSRPLSCRPGFPQCVTKDELESITNSFSEENLVYEKEDLRVYRGILCDAPVLVKCFLGGSERFRSEIDILSRVRHRNILNLVGYCCDELAKKLSWKLRHNVAIGICECIRYLHEDCPDGRISHLTICSCHVFLSYGCSPLLTNFTCAKLLTYDDPNNGDESIKLVDVCECDEVRFMAGAALLCLKDHLNQRPTMVRVFLQDWGKQLARASMMHFEEEGWRIMKA</sequence>
<evidence type="ECO:0000313" key="4">
    <source>
        <dbReference type="EMBL" id="KAK1288028.1"/>
    </source>
</evidence>
<keyword evidence="2" id="KW-0067">ATP-binding</keyword>
<keyword evidence="4" id="KW-0418">Kinase</keyword>
<evidence type="ECO:0000256" key="2">
    <source>
        <dbReference type="ARBA" id="ARBA00022840"/>
    </source>
</evidence>
<dbReference type="AlphaFoldDB" id="A0AAV9CG18"/>
<organism evidence="4 5">
    <name type="scientific">Acorus calamus</name>
    <name type="common">Sweet flag</name>
    <dbReference type="NCBI Taxonomy" id="4465"/>
    <lineage>
        <taxon>Eukaryota</taxon>
        <taxon>Viridiplantae</taxon>
        <taxon>Streptophyta</taxon>
        <taxon>Embryophyta</taxon>
        <taxon>Tracheophyta</taxon>
        <taxon>Spermatophyta</taxon>
        <taxon>Magnoliopsida</taxon>
        <taxon>Liliopsida</taxon>
        <taxon>Acoraceae</taxon>
        <taxon>Acorus</taxon>
    </lineage>
</organism>
<evidence type="ECO:0000259" key="3">
    <source>
        <dbReference type="SMART" id="SM00219"/>
    </source>
</evidence>
<proteinExistence type="predicted"/>
<dbReference type="PANTHER" id="PTHR27001">
    <property type="entry name" value="OS01G0253100 PROTEIN"/>
    <property type="match status" value="1"/>
</dbReference>
<keyword evidence="5" id="KW-1185">Reference proteome</keyword>
<dbReference type="Proteomes" id="UP001180020">
    <property type="component" value="Unassembled WGS sequence"/>
</dbReference>